<dbReference type="Proteomes" id="UP000887564">
    <property type="component" value="Unplaced"/>
</dbReference>
<dbReference type="InterPro" id="IPR027417">
    <property type="entry name" value="P-loop_NTPase"/>
</dbReference>
<accession>A0A914RRD9</accession>
<sequence length="181" mass="20509">MKRRLKLKYLARLSVVADRRAVVTSLRTVTFLRMFYAYQRDHRKLQCIQKLNDDQQRAVAAALNRSRPIVTIQGPPGTGKTAALKTVEFVASLVPTYLTENAASPQFAHFDGNFLHFYVLVCAPSNLAIENIIGRIRGEVEASRMSLDPSISMEEDLKGHSSYSDLLRLYEQLVSCHLTFY</sequence>
<dbReference type="Pfam" id="PF13086">
    <property type="entry name" value="AAA_11"/>
    <property type="match status" value="1"/>
</dbReference>
<protein>
    <submittedName>
        <fullName evidence="3">DNA2/NAM7 helicase helicase domain-containing protein</fullName>
    </submittedName>
</protein>
<dbReference type="PANTHER" id="PTHR43788">
    <property type="entry name" value="DNA2/NAM7 HELICASE FAMILY MEMBER"/>
    <property type="match status" value="1"/>
</dbReference>
<dbReference type="InterPro" id="IPR041677">
    <property type="entry name" value="DNA2/NAM7_AAA_11"/>
</dbReference>
<evidence type="ECO:0000313" key="2">
    <source>
        <dbReference type="Proteomes" id="UP000887564"/>
    </source>
</evidence>
<dbReference type="WBParaSite" id="PEQ_0000887701-mRNA-1">
    <property type="protein sequence ID" value="PEQ_0000887701-mRNA-1"/>
    <property type="gene ID" value="PEQ_0000887701"/>
</dbReference>
<reference evidence="3" key="1">
    <citation type="submission" date="2022-11" db="UniProtKB">
        <authorList>
            <consortium name="WormBaseParasite"/>
        </authorList>
    </citation>
    <scope>IDENTIFICATION</scope>
</reference>
<dbReference type="SUPFAM" id="SSF52540">
    <property type="entry name" value="P-loop containing nucleoside triphosphate hydrolases"/>
    <property type="match status" value="1"/>
</dbReference>
<dbReference type="GO" id="GO:0043139">
    <property type="term" value="F:5'-3' DNA helicase activity"/>
    <property type="evidence" value="ECO:0007669"/>
    <property type="project" value="TreeGrafter"/>
</dbReference>
<dbReference type="AlphaFoldDB" id="A0A914RRD9"/>
<dbReference type="PANTHER" id="PTHR43788:SF8">
    <property type="entry name" value="DNA-BINDING PROTEIN SMUBP-2"/>
    <property type="match status" value="1"/>
</dbReference>
<proteinExistence type="predicted"/>
<keyword evidence="2" id="KW-1185">Reference proteome</keyword>
<dbReference type="Gene3D" id="3.40.50.300">
    <property type="entry name" value="P-loop containing nucleotide triphosphate hydrolases"/>
    <property type="match status" value="1"/>
</dbReference>
<evidence type="ECO:0000313" key="3">
    <source>
        <dbReference type="WBParaSite" id="PEQ_0000887701-mRNA-1"/>
    </source>
</evidence>
<name>A0A914RRD9_PAREQ</name>
<organism evidence="2 3">
    <name type="scientific">Parascaris equorum</name>
    <name type="common">Equine roundworm</name>
    <dbReference type="NCBI Taxonomy" id="6256"/>
    <lineage>
        <taxon>Eukaryota</taxon>
        <taxon>Metazoa</taxon>
        <taxon>Ecdysozoa</taxon>
        <taxon>Nematoda</taxon>
        <taxon>Chromadorea</taxon>
        <taxon>Rhabditida</taxon>
        <taxon>Spirurina</taxon>
        <taxon>Ascaridomorpha</taxon>
        <taxon>Ascaridoidea</taxon>
        <taxon>Ascarididae</taxon>
        <taxon>Parascaris</taxon>
    </lineage>
</organism>
<dbReference type="InterPro" id="IPR050534">
    <property type="entry name" value="Coronavir_polyprotein_1ab"/>
</dbReference>
<feature type="domain" description="DNA2/NAM7 helicase helicase" evidence="1">
    <location>
        <begin position="50"/>
        <end position="138"/>
    </location>
</feature>
<evidence type="ECO:0000259" key="1">
    <source>
        <dbReference type="Pfam" id="PF13086"/>
    </source>
</evidence>